<dbReference type="Pfam" id="PF06985">
    <property type="entry name" value="HET"/>
    <property type="match status" value="1"/>
</dbReference>
<gene>
    <name evidence="3" type="ORF">B0J15DRAFT_475217</name>
</gene>
<feature type="domain" description="Heterokaryon incompatibility" evidence="2">
    <location>
        <begin position="202"/>
        <end position="339"/>
    </location>
</feature>
<reference evidence="3" key="1">
    <citation type="journal article" date="2021" name="Nat. Commun.">
        <title>Genetic determinants of endophytism in the Arabidopsis root mycobiome.</title>
        <authorList>
            <person name="Mesny F."/>
            <person name="Miyauchi S."/>
            <person name="Thiergart T."/>
            <person name="Pickel B."/>
            <person name="Atanasova L."/>
            <person name="Karlsson M."/>
            <person name="Huettel B."/>
            <person name="Barry K.W."/>
            <person name="Haridas S."/>
            <person name="Chen C."/>
            <person name="Bauer D."/>
            <person name="Andreopoulos W."/>
            <person name="Pangilinan J."/>
            <person name="LaButti K."/>
            <person name="Riley R."/>
            <person name="Lipzen A."/>
            <person name="Clum A."/>
            <person name="Drula E."/>
            <person name="Henrissat B."/>
            <person name="Kohler A."/>
            <person name="Grigoriev I.V."/>
            <person name="Martin F.M."/>
            <person name="Hacquard S."/>
        </authorList>
    </citation>
    <scope>NUCLEOTIDE SEQUENCE</scope>
    <source>
        <strain evidence="3">FSSC 5 MPI-SDFR-AT-0091</strain>
    </source>
</reference>
<comment type="caution">
    <text evidence="3">The sequence shown here is derived from an EMBL/GenBank/DDBJ whole genome shotgun (WGS) entry which is preliminary data.</text>
</comment>
<name>A0A9P9L796_FUSSL</name>
<sequence length="798" mass="91200">MSLGGTARARSAWLREHLTHDRILQIHSQTLEVTFALQNIRHDFAESILYGSYSLGLASAMAYGHLFVHGRWRNAMIGAGVVGALVGAAFMVNARKLWVNFLRHPRKILSTAWLPKNRQVTLNLFRFLSDADDKYIDWEPWSDRSGNGIEDLVALPSSHLPNIYSSLSPLVGEIRILEIEPGIFNADIKCRMRAWPANGEGYTALSYVWGNNPPTKSISVNGKRVTIRKNLDSAIRYIRDENEPLRLWVDAICINQQDLSERTSQVEMMSEIYQQAQSLTVFLGEGDEDLSILFTFVQDINDDIAIDQVLEKADSPRVLDQFWQLLQMPWWSRIWIIQEFAYADASPTFVYGHRKFSASWLWYGFGVLRDKLLQDLYCSVQISDDNLQMDDSALPLWRGAGSIIHGLHILRSRQQLFHWRQRPAPAMHKVSELLKDTQFYHATEPRDRLFGLHSLMMDPFRACFLPDYHQSMRAVNIRMAAYLLCIEGWTEMYNYFPTTADATLPSWVPDFSTNRERDKWSRIWDSSPLLSLGELECWAEGAILGIRGIDCGTVTEMMGLNWKGKDITVPSQDPSTASWSQLGRHDANSFETLSRILADTEPERPLPTTEAELENWSASPNLWLGLSKIAHEADSLPAFDTDSTDVWDFMKLFKSTLTKTDYHLLDLGRLEFRADLTAPTIEKRLRKMPEWKDSSIDEAWREMKTQLGKRSDLWPDEHFQGFIFTTDTGFTGLCPLQTQIGDNLVVLFGMPTPFLARADESDGKYVLIGPVRATTETLEVIKEETKQGSNGEEILYFK</sequence>
<dbReference type="EMBL" id="JAGTJS010000001">
    <property type="protein sequence ID" value="KAH7275518.1"/>
    <property type="molecule type" value="Genomic_DNA"/>
</dbReference>
<dbReference type="InterPro" id="IPR052895">
    <property type="entry name" value="HetReg/Transcr_Mod"/>
</dbReference>
<keyword evidence="1" id="KW-0812">Transmembrane</keyword>
<dbReference type="Proteomes" id="UP000736672">
    <property type="component" value="Unassembled WGS sequence"/>
</dbReference>
<evidence type="ECO:0000313" key="4">
    <source>
        <dbReference type="Proteomes" id="UP000736672"/>
    </source>
</evidence>
<proteinExistence type="predicted"/>
<organism evidence="3 4">
    <name type="scientific">Fusarium solani</name>
    <name type="common">Filamentous fungus</name>
    <dbReference type="NCBI Taxonomy" id="169388"/>
    <lineage>
        <taxon>Eukaryota</taxon>
        <taxon>Fungi</taxon>
        <taxon>Dikarya</taxon>
        <taxon>Ascomycota</taxon>
        <taxon>Pezizomycotina</taxon>
        <taxon>Sordariomycetes</taxon>
        <taxon>Hypocreomycetidae</taxon>
        <taxon>Hypocreales</taxon>
        <taxon>Nectriaceae</taxon>
        <taxon>Fusarium</taxon>
        <taxon>Fusarium solani species complex</taxon>
    </lineage>
</organism>
<protein>
    <submittedName>
        <fullName evidence="3">Heterokaryon incompatibility protein-domain-containing protein</fullName>
    </submittedName>
</protein>
<keyword evidence="4" id="KW-1185">Reference proteome</keyword>
<dbReference type="PANTHER" id="PTHR24148">
    <property type="entry name" value="ANKYRIN REPEAT DOMAIN-CONTAINING PROTEIN 39 HOMOLOG-RELATED"/>
    <property type="match status" value="1"/>
</dbReference>
<dbReference type="InterPro" id="IPR010730">
    <property type="entry name" value="HET"/>
</dbReference>
<dbReference type="AlphaFoldDB" id="A0A9P9L796"/>
<evidence type="ECO:0000256" key="1">
    <source>
        <dbReference type="SAM" id="Phobius"/>
    </source>
</evidence>
<evidence type="ECO:0000259" key="2">
    <source>
        <dbReference type="Pfam" id="PF06985"/>
    </source>
</evidence>
<accession>A0A9P9L796</accession>
<keyword evidence="1" id="KW-0472">Membrane</keyword>
<evidence type="ECO:0000313" key="3">
    <source>
        <dbReference type="EMBL" id="KAH7275518.1"/>
    </source>
</evidence>
<feature type="transmembrane region" description="Helical" evidence="1">
    <location>
        <begin position="48"/>
        <end position="68"/>
    </location>
</feature>
<feature type="transmembrane region" description="Helical" evidence="1">
    <location>
        <begin position="74"/>
        <end position="94"/>
    </location>
</feature>
<dbReference type="PANTHER" id="PTHR24148:SF64">
    <property type="entry name" value="HETEROKARYON INCOMPATIBILITY DOMAIN-CONTAINING PROTEIN"/>
    <property type="match status" value="1"/>
</dbReference>
<dbReference type="OrthoDB" id="2157530at2759"/>
<keyword evidence="1" id="KW-1133">Transmembrane helix</keyword>